<feature type="compositionally biased region" description="Acidic residues" evidence="1">
    <location>
        <begin position="82"/>
        <end position="95"/>
    </location>
</feature>
<dbReference type="AlphaFoldDB" id="A0A7J7LKS8"/>
<feature type="region of interest" description="Disordered" evidence="1">
    <location>
        <begin position="74"/>
        <end position="147"/>
    </location>
</feature>
<keyword evidence="3" id="KW-1185">Reference proteome</keyword>
<gene>
    <name evidence="2" type="ORF">GIB67_035627</name>
</gene>
<feature type="non-terminal residue" evidence="2">
    <location>
        <position position="147"/>
    </location>
</feature>
<evidence type="ECO:0000256" key="1">
    <source>
        <dbReference type="SAM" id="MobiDB-lite"/>
    </source>
</evidence>
<proteinExistence type="predicted"/>
<sequence length="147" mass="16764">MVDEFAMCRVVGHIFVRCQTTIGTSINEGVGSICTLMLHPPHRVIVPPSRDRNDVRRISTLFWLPEEELDELRLSPSRQEQVDEVEEEYVEEPNDDDPHVNSVEEYYSEAPSECSTVEEDMDGGELGEEGLRAADDMYTDDIENMVE</sequence>
<feature type="compositionally biased region" description="Acidic residues" evidence="1">
    <location>
        <begin position="116"/>
        <end position="128"/>
    </location>
</feature>
<comment type="caution">
    <text evidence="2">The sequence shown here is derived from an EMBL/GenBank/DDBJ whole genome shotgun (WGS) entry which is preliminary data.</text>
</comment>
<name>A0A7J7LKS8_9MAGN</name>
<organism evidence="2 3">
    <name type="scientific">Kingdonia uniflora</name>
    <dbReference type="NCBI Taxonomy" id="39325"/>
    <lineage>
        <taxon>Eukaryota</taxon>
        <taxon>Viridiplantae</taxon>
        <taxon>Streptophyta</taxon>
        <taxon>Embryophyta</taxon>
        <taxon>Tracheophyta</taxon>
        <taxon>Spermatophyta</taxon>
        <taxon>Magnoliopsida</taxon>
        <taxon>Ranunculales</taxon>
        <taxon>Circaeasteraceae</taxon>
        <taxon>Kingdonia</taxon>
    </lineage>
</organism>
<feature type="compositionally biased region" description="Acidic residues" evidence="1">
    <location>
        <begin position="137"/>
        <end position="147"/>
    </location>
</feature>
<accession>A0A7J7LKS8</accession>
<reference evidence="2 3" key="1">
    <citation type="journal article" date="2020" name="IScience">
        <title>Genome Sequencing of the Endangered Kingdonia uniflora (Circaeasteraceae, Ranunculales) Reveals Potential Mechanisms of Evolutionary Specialization.</title>
        <authorList>
            <person name="Sun Y."/>
            <person name="Deng T."/>
            <person name="Zhang A."/>
            <person name="Moore M.J."/>
            <person name="Landis J.B."/>
            <person name="Lin N."/>
            <person name="Zhang H."/>
            <person name="Zhang X."/>
            <person name="Huang J."/>
            <person name="Zhang X."/>
            <person name="Sun H."/>
            <person name="Wang H."/>
        </authorList>
    </citation>
    <scope>NUCLEOTIDE SEQUENCE [LARGE SCALE GENOMIC DNA]</scope>
    <source>
        <strain evidence="2">TB1705</strain>
        <tissue evidence="2">Leaf</tissue>
    </source>
</reference>
<protein>
    <submittedName>
        <fullName evidence="2">Uncharacterized protein</fullName>
    </submittedName>
</protein>
<evidence type="ECO:0000313" key="3">
    <source>
        <dbReference type="Proteomes" id="UP000541444"/>
    </source>
</evidence>
<dbReference type="Proteomes" id="UP000541444">
    <property type="component" value="Unassembled WGS sequence"/>
</dbReference>
<dbReference type="EMBL" id="JACGCM010002212">
    <property type="protein sequence ID" value="KAF6143213.1"/>
    <property type="molecule type" value="Genomic_DNA"/>
</dbReference>
<evidence type="ECO:0000313" key="2">
    <source>
        <dbReference type="EMBL" id="KAF6143213.1"/>
    </source>
</evidence>